<evidence type="ECO:0000313" key="5">
    <source>
        <dbReference type="Proteomes" id="UP000267077"/>
    </source>
</evidence>
<dbReference type="GO" id="GO:0090313">
    <property type="term" value="P:regulation of protein targeting to membrane"/>
    <property type="evidence" value="ECO:0007669"/>
    <property type="project" value="TreeGrafter"/>
</dbReference>
<sequence>MRRTPKILTGIVGVLLVLIVVMVLFVAYFDWNRVKPTIDDNVSAALGRPFVIQGDLTAAWQREPAEQGLRAWVPWPTFTARNIQIGNPAWTHRPQFAQLDALQFRISPLALLIHHIDVPVVQLVGPQIDLERDNHGQVNWEFAFQQNTTPSAWTLNLGSIGVDKGQVTVNDAKNRLDLQIAITPFQQAIPYDQIVTQATSEARADVGHDVAKTVDSNKTKPDESANASHTSYQFAWTATGSYQGAPVTGSGKTGAVLAVQQANPPFPVQARLHIGDTKIAFVGTLTDPMHLGALDLRVWFAGSSMAKLYPILGITLPETPPFATEGHLSAELHKHGSHFSYRDFRGRVGESDIGGNLAVVTGGARPRLIGDLHSQQLRFVDLAPLIGADSQVQKEQRGDTVQQPTDKALPVEQFKTDRLRAMDADVTYSAARIEHPGSLPITALTTHVYLDNGQLRLDPLDMSVAGGTLDSRVRIDGGSQPMHIALDLKARQLELKQLFPTVQQMQSSFGQINGDAKLNASGNSISALLADSNGEVKLLMNDGVISKTLLETAGLNVANVVVEKLFGDKTVKINCAAADMAGENGLYTSRLFVLDTEDAVIDVTGTINFADEHLNLDVTPHTKGLRIVSLRSPLYVKGTLKDPNVGVHPGPLILRGGGAVALAIVAAPAAALLAVIVPSHDNKYANTCQQVLTSLRSEKPPPDNTRKSPQGANSPSR</sequence>
<feature type="region of interest" description="Disordered" evidence="1">
    <location>
        <begin position="694"/>
        <end position="717"/>
    </location>
</feature>
<dbReference type="PANTHER" id="PTHR30441">
    <property type="entry name" value="DUF748 DOMAIN-CONTAINING PROTEIN"/>
    <property type="match status" value="1"/>
</dbReference>
<reference evidence="4 5" key="1">
    <citation type="submission" date="2018-12" db="EMBL/GenBank/DDBJ databases">
        <title>Dyella dinghuensis sp. nov. DHOA06 and Dyella choica sp. nov. 4M-K27, isolated from forest soil.</title>
        <authorList>
            <person name="Qiu L.-H."/>
            <person name="Gao Z.-H."/>
        </authorList>
    </citation>
    <scope>NUCLEOTIDE SEQUENCE [LARGE SCALE GENOMIC DNA]</scope>
    <source>
        <strain evidence="4 5">DHOA06</strain>
    </source>
</reference>
<keyword evidence="5" id="KW-1185">Reference proteome</keyword>
<dbReference type="InterPro" id="IPR007844">
    <property type="entry name" value="AsmA"/>
</dbReference>
<organism evidence="4 5">
    <name type="scientific">Dyella dinghuensis</name>
    <dbReference type="NCBI Taxonomy" id="1920169"/>
    <lineage>
        <taxon>Bacteria</taxon>
        <taxon>Pseudomonadati</taxon>
        <taxon>Pseudomonadota</taxon>
        <taxon>Gammaproteobacteria</taxon>
        <taxon>Lysobacterales</taxon>
        <taxon>Rhodanobacteraceae</taxon>
        <taxon>Dyella</taxon>
    </lineage>
</organism>
<dbReference type="OrthoDB" id="5749006at2"/>
<keyword evidence="2" id="KW-0812">Transmembrane</keyword>
<keyword evidence="2" id="KW-1133">Transmembrane helix</keyword>
<feature type="compositionally biased region" description="Polar residues" evidence="1">
    <location>
        <begin position="707"/>
        <end position="717"/>
    </location>
</feature>
<dbReference type="EMBL" id="RYZR01000003">
    <property type="protein sequence ID" value="RUL66462.1"/>
    <property type="molecule type" value="Genomic_DNA"/>
</dbReference>
<feature type="transmembrane region" description="Helical" evidence="2">
    <location>
        <begin position="652"/>
        <end position="677"/>
    </location>
</feature>
<evidence type="ECO:0000259" key="3">
    <source>
        <dbReference type="Pfam" id="PF05170"/>
    </source>
</evidence>
<dbReference type="Pfam" id="PF05170">
    <property type="entry name" value="AsmA"/>
    <property type="match status" value="1"/>
</dbReference>
<evidence type="ECO:0000256" key="2">
    <source>
        <dbReference type="SAM" id="Phobius"/>
    </source>
</evidence>
<proteinExistence type="predicted"/>
<name>A0A432LYL3_9GAMM</name>
<dbReference type="Proteomes" id="UP000267077">
    <property type="component" value="Unassembled WGS sequence"/>
</dbReference>
<feature type="transmembrane region" description="Helical" evidence="2">
    <location>
        <begin position="7"/>
        <end position="29"/>
    </location>
</feature>
<comment type="caution">
    <text evidence="4">The sequence shown here is derived from an EMBL/GenBank/DDBJ whole genome shotgun (WGS) entry which is preliminary data.</text>
</comment>
<keyword evidence="2" id="KW-0472">Membrane</keyword>
<feature type="compositionally biased region" description="Basic and acidic residues" evidence="1">
    <location>
        <begin position="696"/>
        <end position="706"/>
    </location>
</feature>
<dbReference type="AlphaFoldDB" id="A0A432LYL3"/>
<dbReference type="PANTHER" id="PTHR30441:SF9">
    <property type="entry name" value="ASMA FAMILY PROTEIN YHJG"/>
    <property type="match status" value="1"/>
</dbReference>
<feature type="domain" description="AsmA" evidence="3">
    <location>
        <begin position="1"/>
        <end position="590"/>
    </location>
</feature>
<dbReference type="GO" id="GO:0005886">
    <property type="term" value="C:plasma membrane"/>
    <property type="evidence" value="ECO:0007669"/>
    <property type="project" value="TreeGrafter"/>
</dbReference>
<dbReference type="InterPro" id="IPR052894">
    <property type="entry name" value="AsmA-related"/>
</dbReference>
<evidence type="ECO:0000256" key="1">
    <source>
        <dbReference type="SAM" id="MobiDB-lite"/>
    </source>
</evidence>
<gene>
    <name evidence="4" type="ORF">EKH79_06795</name>
</gene>
<dbReference type="RefSeq" id="WP_126673091.1">
    <property type="nucleotide sequence ID" value="NZ_RYZR01000003.1"/>
</dbReference>
<accession>A0A432LYL3</accession>
<evidence type="ECO:0000313" key="4">
    <source>
        <dbReference type="EMBL" id="RUL66462.1"/>
    </source>
</evidence>
<protein>
    <submittedName>
        <fullName evidence="4">AsmA family protein</fullName>
    </submittedName>
</protein>